<proteinExistence type="predicted"/>
<name>A0A953I6M5_SYMTR</name>
<dbReference type="AlphaFoldDB" id="A0A953I6M5"/>
<evidence type="ECO:0000256" key="2">
    <source>
        <dbReference type="SAM" id="MobiDB-lite"/>
    </source>
</evidence>
<dbReference type="InterPro" id="IPR021451">
    <property type="entry name" value="DUF3102"/>
</dbReference>
<dbReference type="EMBL" id="PIUK01000023">
    <property type="protein sequence ID" value="MBY6275398.1"/>
    <property type="molecule type" value="Genomic_DNA"/>
</dbReference>
<evidence type="ECO:0000313" key="3">
    <source>
        <dbReference type="EMBL" id="MBY6275398.1"/>
    </source>
</evidence>
<dbReference type="Pfam" id="PF11300">
    <property type="entry name" value="DUF3102"/>
    <property type="match status" value="1"/>
</dbReference>
<organism evidence="3 4">
    <name type="scientific">Symbiobacterium thermophilum</name>
    <dbReference type="NCBI Taxonomy" id="2734"/>
    <lineage>
        <taxon>Bacteria</taxon>
        <taxon>Bacillati</taxon>
        <taxon>Bacillota</taxon>
        <taxon>Clostridia</taxon>
        <taxon>Eubacteriales</taxon>
        <taxon>Symbiobacteriaceae</taxon>
        <taxon>Symbiobacterium</taxon>
    </lineage>
</organism>
<feature type="region of interest" description="Disordered" evidence="2">
    <location>
        <begin position="222"/>
        <end position="252"/>
    </location>
</feature>
<keyword evidence="1" id="KW-0175">Coiled coil</keyword>
<evidence type="ECO:0000313" key="4">
    <source>
        <dbReference type="Proteomes" id="UP000732377"/>
    </source>
</evidence>
<evidence type="ECO:0000256" key="1">
    <source>
        <dbReference type="SAM" id="Coils"/>
    </source>
</evidence>
<comment type="caution">
    <text evidence="3">The sequence shown here is derived from an EMBL/GenBank/DDBJ whole genome shotgun (WGS) entry which is preliminary data.</text>
</comment>
<protein>
    <recommendedName>
        <fullName evidence="5">DUF3102 domain-containing protein</fullName>
    </recommendedName>
</protein>
<reference evidence="3" key="1">
    <citation type="submission" date="2017-11" db="EMBL/GenBank/DDBJ databases">
        <title>Three new genomes from thermophilic consortium.</title>
        <authorList>
            <person name="Quaggio R."/>
            <person name="Amgarten D."/>
            <person name="Setubal J.C."/>
        </authorList>
    </citation>
    <scope>NUCLEOTIDE SEQUENCE</scope>
    <source>
        <strain evidence="3">ZCTH01-B2</strain>
    </source>
</reference>
<feature type="coiled-coil region" evidence="1">
    <location>
        <begin position="155"/>
        <end position="199"/>
    </location>
</feature>
<gene>
    <name evidence="3" type="ORF">CWE10_04135</name>
</gene>
<sequence>MCRSRHSTGWSKKERSYRTTCQAWPTRDTSRRSWTRCSRLLPRMQRQRTSPARRTNLCTGLSLSVIHTEILILKRQTAQNIIEIGKRLLQAKEMVGHGNWLAYLKEKVEFSPTTAKRFMAAAKEFANRPPVVDLEPSKVYLLLEAPEEVRDDLAAKAADMTKRELEEAVREANRLRKEAEEAKRRAEEAEAKARELANRPPQIVERTVVKEEVQSVFELVHQYRNPPPSGGQGRDLACETPLPQNLIPESRA</sequence>
<dbReference type="Proteomes" id="UP000732377">
    <property type="component" value="Unassembled WGS sequence"/>
</dbReference>
<evidence type="ECO:0008006" key="5">
    <source>
        <dbReference type="Google" id="ProtNLM"/>
    </source>
</evidence>
<accession>A0A953I6M5</accession>